<dbReference type="InterPro" id="IPR028082">
    <property type="entry name" value="Peripla_BP_I"/>
</dbReference>
<evidence type="ECO:0000256" key="3">
    <source>
        <dbReference type="ARBA" id="ARBA00023163"/>
    </source>
</evidence>
<dbReference type="InterPro" id="IPR046335">
    <property type="entry name" value="LacI/GalR-like_sensor"/>
</dbReference>
<dbReference type="InterPro" id="IPR000843">
    <property type="entry name" value="HTH_LacI"/>
</dbReference>
<dbReference type="EMBL" id="FWFS01000011">
    <property type="protein sequence ID" value="SLN63462.1"/>
    <property type="molecule type" value="Genomic_DNA"/>
</dbReference>
<dbReference type="PANTHER" id="PTHR30146:SF33">
    <property type="entry name" value="TRANSCRIPTIONAL REGULATOR"/>
    <property type="match status" value="1"/>
</dbReference>
<protein>
    <submittedName>
        <fullName evidence="5">HTH-type transcriptional regulator GntR</fullName>
    </submittedName>
</protein>
<dbReference type="CDD" id="cd01575">
    <property type="entry name" value="PBP1_GntR"/>
    <property type="match status" value="1"/>
</dbReference>
<keyword evidence="2" id="KW-0238">DNA-binding</keyword>
<dbReference type="PROSITE" id="PS50932">
    <property type="entry name" value="HTH_LACI_2"/>
    <property type="match status" value="1"/>
</dbReference>
<feature type="domain" description="HTH lacI-type" evidence="4">
    <location>
        <begin position="10"/>
        <end position="64"/>
    </location>
</feature>
<accession>A0A1Y5TM71</accession>
<dbReference type="SUPFAM" id="SSF47413">
    <property type="entry name" value="lambda repressor-like DNA-binding domains"/>
    <property type="match status" value="1"/>
</dbReference>
<dbReference type="CDD" id="cd01392">
    <property type="entry name" value="HTH_LacI"/>
    <property type="match status" value="1"/>
</dbReference>
<dbReference type="Gene3D" id="3.40.50.2300">
    <property type="match status" value="2"/>
</dbReference>
<organism evidence="5 6">
    <name type="scientific">Aquimixticola soesokkakensis</name>
    <dbReference type="NCBI Taxonomy" id="1519096"/>
    <lineage>
        <taxon>Bacteria</taxon>
        <taxon>Pseudomonadati</taxon>
        <taxon>Pseudomonadota</taxon>
        <taxon>Alphaproteobacteria</taxon>
        <taxon>Rhodobacterales</taxon>
        <taxon>Paracoccaceae</taxon>
        <taxon>Aquimixticola</taxon>
    </lineage>
</organism>
<evidence type="ECO:0000313" key="5">
    <source>
        <dbReference type="EMBL" id="SLN63462.1"/>
    </source>
</evidence>
<proteinExistence type="predicted"/>
<keyword evidence="3" id="KW-0804">Transcription</keyword>
<evidence type="ECO:0000256" key="1">
    <source>
        <dbReference type="ARBA" id="ARBA00023015"/>
    </source>
</evidence>
<dbReference type="GO" id="GO:0000976">
    <property type="term" value="F:transcription cis-regulatory region binding"/>
    <property type="evidence" value="ECO:0007669"/>
    <property type="project" value="TreeGrafter"/>
</dbReference>
<dbReference type="Pfam" id="PF13377">
    <property type="entry name" value="Peripla_BP_3"/>
    <property type="match status" value="1"/>
</dbReference>
<dbReference type="PANTHER" id="PTHR30146">
    <property type="entry name" value="LACI-RELATED TRANSCRIPTIONAL REPRESSOR"/>
    <property type="match status" value="1"/>
</dbReference>
<dbReference type="Proteomes" id="UP000193862">
    <property type="component" value="Unassembled WGS sequence"/>
</dbReference>
<dbReference type="AlphaFoldDB" id="A0A1Y5TM71"/>
<dbReference type="Gene3D" id="1.10.260.40">
    <property type="entry name" value="lambda repressor-like DNA-binding domains"/>
    <property type="match status" value="1"/>
</dbReference>
<sequence>MSPAKRHAKVKMTDIAQAVGVSAMTVSRAFKGDTGVKPATRAAVLSKAEELGYVFDATAANLRQSRTGFVAVVVPSLENANFSATVRALSKALSQKNIQILLANTEYDVEEEERLIPQLLRRNPEAIVLIGTQHSKRTRALLKKAPVPVIEIWDLPREAIGHVVGFSNFDAVQLLVAHLVKSGRRRLGFLGGEAGNDPRGQQRRAGFVAALAQLALPAHRLVPLGTAPVGMTEGAAGLDRLLSQFPDTDGIICVSDLVGFGAVAQCARRGIAVPETLAIAGFGNYEIGRVCEPALTTVDVGAEQIGQRTAELVFDLLAPGNTRQGPRRFDIHPDLIVRRSTP</sequence>
<evidence type="ECO:0000259" key="4">
    <source>
        <dbReference type="PROSITE" id="PS50932"/>
    </source>
</evidence>
<dbReference type="GO" id="GO:0003700">
    <property type="term" value="F:DNA-binding transcription factor activity"/>
    <property type="evidence" value="ECO:0007669"/>
    <property type="project" value="TreeGrafter"/>
</dbReference>
<dbReference type="Pfam" id="PF00356">
    <property type="entry name" value="LacI"/>
    <property type="match status" value="1"/>
</dbReference>
<keyword evidence="6" id="KW-1185">Reference proteome</keyword>
<dbReference type="SUPFAM" id="SSF53822">
    <property type="entry name" value="Periplasmic binding protein-like I"/>
    <property type="match status" value="1"/>
</dbReference>
<reference evidence="5 6" key="1">
    <citation type="submission" date="2017-03" db="EMBL/GenBank/DDBJ databases">
        <authorList>
            <person name="Afonso C.L."/>
            <person name="Miller P.J."/>
            <person name="Scott M.A."/>
            <person name="Spackman E."/>
            <person name="Goraichik I."/>
            <person name="Dimitrov K.M."/>
            <person name="Suarez D.L."/>
            <person name="Swayne D.E."/>
        </authorList>
    </citation>
    <scope>NUCLEOTIDE SEQUENCE [LARGE SCALE GENOMIC DNA]</scope>
    <source>
        <strain evidence="5 6">CECT 8620</strain>
    </source>
</reference>
<evidence type="ECO:0000256" key="2">
    <source>
        <dbReference type="ARBA" id="ARBA00023125"/>
    </source>
</evidence>
<dbReference type="RefSeq" id="WP_234990505.1">
    <property type="nucleotide sequence ID" value="NZ_FWFS01000011.1"/>
</dbReference>
<name>A0A1Y5TM71_9RHOB</name>
<evidence type="ECO:0000313" key="6">
    <source>
        <dbReference type="Proteomes" id="UP000193862"/>
    </source>
</evidence>
<gene>
    <name evidence="5" type="primary">gntR_1</name>
    <name evidence="5" type="ORF">AQS8620_02903</name>
</gene>
<dbReference type="InterPro" id="IPR010982">
    <property type="entry name" value="Lambda_DNA-bd_dom_sf"/>
</dbReference>
<dbReference type="SMART" id="SM00354">
    <property type="entry name" value="HTH_LACI"/>
    <property type="match status" value="1"/>
</dbReference>
<keyword evidence="1" id="KW-0805">Transcription regulation</keyword>